<reference evidence="7 8" key="1">
    <citation type="journal article" date="2020" name="J. Phycol.">
        <title>Comparative genome analysis reveals Cyanidiococcus gen. nov., a new extremophilic red algal genus sister to Cyanidioschyzon (Cyanidioschyzonaceae, Rhodophyta).</title>
        <authorList>
            <person name="Liu S.-L."/>
            <person name="Chiang Y.-R."/>
            <person name="Yoon H.S."/>
            <person name="Fu H.-Y."/>
        </authorList>
    </citation>
    <scope>NUCLEOTIDE SEQUENCE [LARGE SCALE GENOMIC DNA]</scope>
    <source>
        <strain evidence="7 8">THAL066</strain>
    </source>
</reference>
<evidence type="ECO:0000256" key="1">
    <source>
        <dbReference type="ARBA" id="ARBA00022723"/>
    </source>
</evidence>
<evidence type="ECO:0000259" key="6">
    <source>
        <dbReference type="PROSITE" id="PS51188"/>
    </source>
</evidence>
<keyword evidence="4 5" id="KW-0862">Zinc</keyword>
<dbReference type="AlphaFoldDB" id="A0A7J7IKN9"/>
<dbReference type="FunFam" id="2.10.230.10:FF:000001">
    <property type="entry name" value="DnaJ subfamily A member 2"/>
    <property type="match status" value="1"/>
</dbReference>
<dbReference type="InterPro" id="IPR036410">
    <property type="entry name" value="HSP_DnaJ_Cys-rich_dom_sf"/>
</dbReference>
<evidence type="ECO:0000313" key="8">
    <source>
        <dbReference type="Proteomes" id="UP000530660"/>
    </source>
</evidence>
<dbReference type="GO" id="GO:0051082">
    <property type="term" value="F:unfolded protein binding"/>
    <property type="evidence" value="ECO:0007669"/>
    <property type="project" value="InterPro"/>
</dbReference>
<organism evidence="7 8">
    <name type="scientific">Cyanidiococcus yangmingshanensis</name>
    <dbReference type="NCBI Taxonomy" id="2690220"/>
    <lineage>
        <taxon>Eukaryota</taxon>
        <taxon>Rhodophyta</taxon>
        <taxon>Bangiophyceae</taxon>
        <taxon>Cyanidiales</taxon>
        <taxon>Cyanidiaceae</taxon>
        <taxon>Cyanidiococcus</taxon>
    </lineage>
</organism>
<dbReference type="PANTHER" id="PTHR43888">
    <property type="entry name" value="DNAJ-LIKE-2, ISOFORM A-RELATED"/>
    <property type="match status" value="1"/>
</dbReference>
<dbReference type="SUPFAM" id="SSF57938">
    <property type="entry name" value="DnaJ/Hsp40 cysteine-rich domain"/>
    <property type="match status" value="1"/>
</dbReference>
<dbReference type="Proteomes" id="UP000530660">
    <property type="component" value="Unassembled WGS sequence"/>
</dbReference>
<name>A0A7J7IKN9_9RHOD</name>
<evidence type="ECO:0000256" key="3">
    <source>
        <dbReference type="ARBA" id="ARBA00022771"/>
    </source>
</evidence>
<dbReference type="CDD" id="cd10719">
    <property type="entry name" value="DnaJ_zf"/>
    <property type="match status" value="1"/>
</dbReference>
<dbReference type="SUPFAM" id="SSF49493">
    <property type="entry name" value="HSP40/DnaJ peptide-binding domain"/>
    <property type="match status" value="2"/>
</dbReference>
<dbReference type="OrthoDB" id="550424at2759"/>
<dbReference type="Gene3D" id="2.10.230.10">
    <property type="entry name" value="Heat shock protein DnaJ, cysteine-rich domain"/>
    <property type="match status" value="1"/>
</dbReference>
<sequence length="246" mass="27066">MATCSVCHGRGVQIVTRQLGPGFVQQMQTVCTACGGKGRTIRTPCDACPHGEFEQQEKVLTVDIERGAEDGTRIPFEGEGDEGPGTSAGDVIMFLQSQPHEFFWREPSSEYSLNLHMNLSITLREALTGFERTFSHLDGRRLSIVRKDDQIWSTGDILRIPGEGMPSRSKTGQFGDGVHHGDLYAHIRVQMPYRDAFAGKAAQSLASLLPAEGIKYRADLGLIWDASSEKANVSEKECASNKHEEL</sequence>
<dbReference type="InterPro" id="IPR001305">
    <property type="entry name" value="HSP_DnaJ_Cys-rich_dom"/>
</dbReference>
<keyword evidence="3 5" id="KW-0863">Zinc-finger</keyword>
<dbReference type="Gene3D" id="2.60.260.20">
    <property type="entry name" value="Urease metallochaperone UreE, N-terminal domain"/>
    <property type="match status" value="2"/>
</dbReference>
<keyword evidence="1 5" id="KW-0479">Metal-binding</keyword>
<dbReference type="InterPro" id="IPR008971">
    <property type="entry name" value="HSP40/DnaJ_pept-bd"/>
</dbReference>
<dbReference type="GO" id="GO:0006457">
    <property type="term" value="P:protein folding"/>
    <property type="evidence" value="ECO:0007669"/>
    <property type="project" value="InterPro"/>
</dbReference>
<dbReference type="GO" id="GO:0030544">
    <property type="term" value="F:Hsp70 protein binding"/>
    <property type="evidence" value="ECO:0007669"/>
    <property type="project" value="InterPro"/>
</dbReference>
<gene>
    <name evidence="7" type="primary">SCJ1</name>
    <name evidence="7" type="ORF">F1559_004609</name>
</gene>
<comment type="caution">
    <text evidence="7">The sequence shown here is derived from an EMBL/GenBank/DDBJ whole genome shotgun (WGS) entry which is preliminary data.</text>
</comment>
<proteinExistence type="predicted"/>
<dbReference type="InterPro" id="IPR044713">
    <property type="entry name" value="DNJA1/2-like"/>
</dbReference>
<dbReference type="EMBL" id="VWRR01000006">
    <property type="protein sequence ID" value="KAF6003696.1"/>
    <property type="molecule type" value="Genomic_DNA"/>
</dbReference>
<evidence type="ECO:0000256" key="4">
    <source>
        <dbReference type="ARBA" id="ARBA00022833"/>
    </source>
</evidence>
<accession>A0A7J7IKN9</accession>
<protein>
    <submittedName>
        <fullName evidence="7">DnaJ- protein scj1</fullName>
    </submittedName>
</protein>
<evidence type="ECO:0000313" key="7">
    <source>
        <dbReference type="EMBL" id="KAF6003696.1"/>
    </source>
</evidence>
<dbReference type="CDD" id="cd10747">
    <property type="entry name" value="DnaJ_C"/>
    <property type="match status" value="1"/>
</dbReference>
<evidence type="ECO:0000256" key="2">
    <source>
        <dbReference type="ARBA" id="ARBA00022737"/>
    </source>
</evidence>
<feature type="domain" description="CR-type" evidence="6">
    <location>
        <begin position="1"/>
        <end position="57"/>
    </location>
</feature>
<dbReference type="Pfam" id="PF01556">
    <property type="entry name" value="DnaJ_C"/>
    <property type="match status" value="1"/>
</dbReference>
<dbReference type="PROSITE" id="PS51188">
    <property type="entry name" value="ZF_CR"/>
    <property type="match status" value="1"/>
</dbReference>
<dbReference type="GO" id="GO:0008270">
    <property type="term" value="F:zinc ion binding"/>
    <property type="evidence" value="ECO:0007669"/>
    <property type="project" value="UniProtKB-KW"/>
</dbReference>
<keyword evidence="8" id="KW-1185">Reference proteome</keyword>
<dbReference type="InterPro" id="IPR002939">
    <property type="entry name" value="DnaJ_C"/>
</dbReference>
<keyword evidence="2" id="KW-0677">Repeat</keyword>
<feature type="zinc finger region" description="CR-type" evidence="5">
    <location>
        <begin position="1"/>
        <end position="57"/>
    </location>
</feature>
<evidence type="ECO:0000256" key="5">
    <source>
        <dbReference type="PROSITE-ProRule" id="PRU00546"/>
    </source>
</evidence>